<feature type="transmembrane region" description="Helical" evidence="2">
    <location>
        <begin position="37"/>
        <end position="56"/>
    </location>
</feature>
<evidence type="ECO:0000313" key="3">
    <source>
        <dbReference type="EMBL" id="SFE59169.1"/>
    </source>
</evidence>
<evidence type="ECO:0000313" key="4">
    <source>
        <dbReference type="Proteomes" id="UP000199516"/>
    </source>
</evidence>
<reference evidence="3 4" key="1">
    <citation type="submission" date="2016-10" db="EMBL/GenBank/DDBJ databases">
        <authorList>
            <person name="de Groot N.N."/>
        </authorList>
    </citation>
    <scope>NUCLEOTIDE SEQUENCE [LARGE SCALE GENOMIC DNA]</scope>
    <source>
        <strain evidence="3 4">DSM 23995</strain>
    </source>
</reference>
<evidence type="ECO:0000256" key="2">
    <source>
        <dbReference type="SAM" id="Phobius"/>
    </source>
</evidence>
<proteinExistence type="predicted"/>
<accession>A0A1I2BSX1</accession>
<feature type="region of interest" description="Disordered" evidence="1">
    <location>
        <begin position="59"/>
        <end position="157"/>
    </location>
</feature>
<name>A0A1I2BSX1_9BACI</name>
<feature type="transmembrane region" description="Helical" evidence="2">
    <location>
        <begin position="6"/>
        <end position="25"/>
    </location>
</feature>
<protein>
    <submittedName>
        <fullName evidence="3">Uncharacterized protein</fullName>
    </submittedName>
</protein>
<dbReference type="EMBL" id="FONT01000002">
    <property type="protein sequence ID" value="SFE59169.1"/>
    <property type="molecule type" value="Genomic_DNA"/>
</dbReference>
<keyword evidence="2" id="KW-0472">Membrane</keyword>
<keyword evidence="2" id="KW-1133">Transmembrane helix</keyword>
<dbReference type="AlphaFoldDB" id="A0A1I2BSX1"/>
<dbReference type="STRING" id="930128.SAMN05192532_102488"/>
<feature type="compositionally biased region" description="Basic and acidic residues" evidence="1">
    <location>
        <begin position="79"/>
        <end position="149"/>
    </location>
</feature>
<evidence type="ECO:0000256" key="1">
    <source>
        <dbReference type="SAM" id="MobiDB-lite"/>
    </source>
</evidence>
<organism evidence="3 4">
    <name type="scientific">Alteribacillus iranensis</name>
    <dbReference type="NCBI Taxonomy" id="930128"/>
    <lineage>
        <taxon>Bacteria</taxon>
        <taxon>Bacillati</taxon>
        <taxon>Bacillota</taxon>
        <taxon>Bacilli</taxon>
        <taxon>Bacillales</taxon>
        <taxon>Bacillaceae</taxon>
        <taxon>Alteribacillus</taxon>
    </lineage>
</organism>
<keyword evidence="2" id="KW-0812">Transmembrane</keyword>
<dbReference type="RefSeq" id="WP_218151614.1">
    <property type="nucleotide sequence ID" value="NZ_FONT01000002.1"/>
</dbReference>
<sequence length="279" mass="31838">MFDFIMVLFLLSIIGFLLGLVKPGIVRMESRGRVLKVGGLTVIGLFIVAMIAAPAVPEEEQAAEEEKQAEEAAAEVDEEKEKQKEAEQEAKEEKEAAEAQAKKEEEERKAKEEEERKKAEEEKKRKEEEAAKKAAEEKAKKEQERKEAEANQPRNLASQAAAKHFGEEMIDEITYNKDNQFLLIRAQGSDNLTTNMIRTGMWIDTASVLEDLDGVEGIDTITFNIQFPMVDQYGAESLDIVMKLSFDKETRDRINWNNFLHDNIPNISQDYWEHPAFRN</sequence>
<gene>
    <name evidence="3" type="ORF">SAMN05192532_102488</name>
</gene>
<dbReference type="Proteomes" id="UP000199516">
    <property type="component" value="Unassembled WGS sequence"/>
</dbReference>
<keyword evidence="4" id="KW-1185">Reference proteome</keyword>